<proteinExistence type="predicted"/>
<sequence length="96" mass="10537">MTSASPGTSSGSFCLWACPVTWDPPIARATEASWNSRLGLRPPLAHVVRTAGSALIHQKNLYEMEIAMFCHSRPITDCHVEKLSHVAYCDWPGIAK</sequence>
<dbReference type="EMBL" id="PJQY01000304">
    <property type="protein sequence ID" value="PQQ13342.1"/>
    <property type="molecule type" value="Genomic_DNA"/>
</dbReference>
<organism evidence="1 2">
    <name type="scientific">Prunus yedoensis var. nudiflora</name>
    <dbReference type="NCBI Taxonomy" id="2094558"/>
    <lineage>
        <taxon>Eukaryota</taxon>
        <taxon>Viridiplantae</taxon>
        <taxon>Streptophyta</taxon>
        <taxon>Embryophyta</taxon>
        <taxon>Tracheophyta</taxon>
        <taxon>Spermatophyta</taxon>
        <taxon>Magnoliopsida</taxon>
        <taxon>eudicotyledons</taxon>
        <taxon>Gunneridae</taxon>
        <taxon>Pentapetalae</taxon>
        <taxon>rosids</taxon>
        <taxon>fabids</taxon>
        <taxon>Rosales</taxon>
        <taxon>Rosaceae</taxon>
        <taxon>Amygdaloideae</taxon>
        <taxon>Amygdaleae</taxon>
        <taxon>Prunus</taxon>
    </lineage>
</organism>
<reference evidence="1 2" key="1">
    <citation type="submission" date="2018-02" db="EMBL/GenBank/DDBJ databases">
        <title>Draft genome of wild Prunus yedoensis var. nudiflora.</title>
        <authorList>
            <person name="Baek S."/>
            <person name="Kim J.-H."/>
            <person name="Choi K."/>
            <person name="Kim G.-B."/>
            <person name="Cho A."/>
            <person name="Jang H."/>
            <person name="Shin C.-H."/>
            <person name="Yu H.-J."/>
            <person name="Mun J.-H."/>
        </authorList>
    </citation>
    <scope>NUCLEOTIDE SEQUENCE [LARGE SCALE GENOMIC DNA]</scope>
    <source>
        <strain evidence="2">cv. Jeju island</strain>
        <tissue evidence="1">Leaf</tissue>
    </source>
</reference>
<name>A0A314YX26_PRUYE</name>
<protein>
    <submittedName>
        <fullName evidence="1">Uncharacterized protein</fullName>
    </submittedName>
</protein>
<accession>A0A314YX26</accession>
<evidence type="ECO:0000313" key="2">
    <source>
        <dbReference type="Proteomes" id="UP000250321"/>
    </source>
</evidence>
<evidence type="ECO:0000313" key="1">
    <source>
        <dbReference type="EMBL" id="PQQ13342.1"/>
    </source>
</evidence>
<dbReference type="AlphaFoldDB" id="A0A314YX26"/>
<keyword evidence="2" id="KW-1185">Reference proteome</keyword>
<dbReference type="Proteomes" id="UP000250321">
    <property type="component" value="Unassembled WGS sequence"/>
</dbReference>
<comment type="caution">
    <text evidence="1">The sequence shown here is derived from an EMBL/GenBank/DDBJ whole genome shotgun (WGS) entry which is preliminary data.</text>
</comment>
<gene>
    <name evidence="1" type="ORF">Pyn_13649</name>
</gene>